<keyword evidence="3" id="KW-1185">Reference proteome</keyword>
<evidence type="ECO:0000313" key="3">
    <source>
        <dbReference type="Proteomes" id="UP000008810"/>
    </source>
</evidence>
<protein>
    <submittedName>
        <fullName evidence="1 2">Uncharacterized protein</fullName>
    </submittedName>
</protein>
<gene>
    <name evidence="1" type="ORF">BRADI_2g24405v3</name>
</gene>
<reference evidence="2" key="3">
    <citation type="submission" date="2018-08" db="UniProtKB">
        <authorList>
            <consortium name="EnsemblPlants"/>
        </authorList>
    </citation>
    <scope>IDENTIFICATION</scope>
    <source>
        <strain evidence="2">cv. Bd21</strain>
    </source>
</reference>
<proteinExistence type="predicted"/>
<dbReference type="InParanoid" id="A0A2K2DA90"/>
<evidence type="ECO:0000313" key="2">
    <source>
        <dbReference type="EnsemblPlants" id="PNT71192"/>
    </source>
</evidence>
<dbReference type="Gramene" id="PNT71192">
    <property type="protein sequence ID" value="PNT71192"/>
    <property type="gene ID" value="BRADI_2g24405v3"/>
</dbReference>
<reference evidence="1 2" key="1">
    <citation type="journal article" date="2010" name="Nature">
        <title>Genome sequencing and analysis of the model grass Brachypodium distachyon.</title>
        <authorList>
            <consortium name="International Brachypodium Initiative"/>
        </authorList>
    </citation>
    <scope>NUCLEOTIDE SEQUENCE [LARGE SCALE GENOMIC DNA]</scope>
    <source>
        <strain evidence="1 2">Bd21</strain>
    </source>
</reference>
<accession>A0A2K2DA90</accession>
<dbReference type="EnsemblPlants" id="PNT71192">
    <property type="protein sequence ID" value="PNT71192"/>
    <property type="gene ID" value="BRADI_2g24405v3"/>
</dbReference>
<name>A0A2K2DA90_BRADI</name>
<organism evidence="1">
    <name type="scientific">Brachypodium distachyon</name>
    <name type="common">Purple false brome</name>
    <name type="synonym">Trachynia distachya</name>
    <dbReference type="NCBI Taxonomy" id="15368"/>
    <lineage>
        <taxon>Eukaryota</taxon>
        <taxon>Viridiplantae</taxon>
        <taxon>Streptophyta</taxon>
        <taxon>Embryophyta</taxon>
        <taxon>Tracheophyta</taxon>
        <taxon>Spermatophyta</taxon>
        <taxon>Magnoliopsida</taxon>
        <taxon>Liliopsida</taxon>
        <taxon>Poales</taxon>
        <taxon>Poaceae</taxon>
        <taxon>BOP clade</taxon>
        <taxon>Pooideae</taxon>
        <taxon>Stipodae</taxon>
        <taxon>Brachypodieae</taxon>
        <taxon>Brachypodium</taxon>
    </lineage>
</organism>
<dbReference type="AlphaFoldDB" id="A0A2K2DA90"/>
<evidence type="ECO:0000313" key="1">
    <source>
        <dbReference type="EMBL" id="PNT71192.1"/>
    </source>
</evidence>
<dbReference type="Proteomes" id="UP000008810">
    <property type="component" value="Chromosome 2"/>
</dbReference>
<dbReference type="EMBL" id="CM000881">
    <property type="protein sequence ID" value="PNT71192.1"/>
    <property type="molecule type" value="Genomic_DNA"/>
</dbReference>
<reference evidence="1" key="2">
    <citation type="submission" date="2017-06" db="EMBL/GenBank/DDBJ databases">
        <title>WGS assembly of Brachypodium distachyon.</title>
        <authorList>
            <consortium name="The International Brachypodium Initiative"/>
            <person name="Lucas S."/>
            <person name="Harmon-Smith M."/>
            <person name="Lail K."/>
            <person name="Tice H."/>
            <person name="Grimwood J."/>
            <person name="Bruce D."/>
            <person name="Barry K."/>
            <person name="Shu S."/>
            <person name="Lindquist E."/>
            <person name="Wang M."/>
            <person name="Pitluck S."/>
            <person name="Vogel J.P."/>
            <person name="Garvin D.F."/>
            <person name="Mockler T.C."/>
            <person name="Schmutz J."/>
            <person name="Rokhsar D."/>
            <person name="Bevan M.W."/>
        </authorList>
    </citation>
    <scope>NUCLEOTIDE SEQUENCE</scope>
    <source>
        <strain evidence="1">Bd21</strain>
    </source>
</reference>
<sequence>MGLGRRQHPPAPGPVVLLILPKCISGGRLCGTVTDEHHITGRSVPTSGYRLHPSDSYRPFRPDSFLPLRHHELELLFSANPRTNK</sequence>